<sequence length="172" mass="19135">MYEPLLLDLLRRSGVRATFFVIGRNAQAYPYFVQDMVAGGHEVGNHTYHHVRLPPLPLADAMGEMRLASETIRALTGQPVRYFRPPGGEYTPETLHAAESLGLTTVFWTDDPGDFTNPGDATLESRLKRQLRPGGIVLLHDNAPEMLDVLRGFLRVAREEDVRLTTVGGLPK</sequence>
<comment type="caution">
    <text evidence="4">The sequence shown here is derived from an EMBL/GenBank/DDBJ whole genome shotgun (WGS) entry which is preliminary data.</text>
</comment>
<dbReference type="Pfam" id="PF01522">
    <property type="entry name" value="Polysacc_deac_1"/>
    <property type="match status" value="1"/>
</dbReference>
<dbReference type="GO" id="GO:0046872">
    <property type="term" value="F:metal ion binding"/>
    <property type="evidence" value="ECO:0007669"/>
    <property type="project" value="UniProtKB-KW"/>
</dbReference>
<dbReference type="PANTHER" id="PTHR10587">
    <property type="entry name" value="GLYCOSYL TRANSFERASE-RELATED"/>
    <property type="match status" value="1"/>
</dbReference>
<dbReference type="CDD" id="cd10959">
    <property type="entry name" value="CE4_NodB_like_3"/>
    <property type="match status" value="1"/>
</dbReference>
<dbReference type="InterPro" id="IPR050248">
    <property type="entry name" value="Polysacc_deacetylase_ArnD"/>
</dbReference>
<dbReference type="GO" id="GO:0005975">
    <property type="term" value="P:carbohydrate metabolic process"/>
    <property type="evidence" value="ECO:0007669"/>
    <property type="project" value="InterPro"/>
</dbReference>
<accession>A0A2I9CRU0</accession>
<dbReference type="PANTHER" id="PTHR10587:SF133">
    <property type="entry name" value="CHITIN DEACETYLASE 1-RELATED"/>
    <property type="match status" value="1"/>
</dbReference>
<evidence type="ECO:0000313" key="5">
    <source>
        <dbReference type="Proteomes" id="UP000236569"/>
    </source>
</evidence>
<dbReference type="EMBL" id="BFAG01000001">
    <property type="protein sequence ID" value="GBF04259.1"/>
    <property type="molecule type" value="Genomic_DNA"/>
</dbReference>
<keyword evidence="5" id="KW-1185">Reference proteome</keyword>
<gene>
    <name evidence="4" type="ORF">DAERI_010431</name>
</gene>
<evidence type="ECO:0000259" key="3">
    <source>
        <dbReference type="PROSITE" id="PS51677"/>
    </source>
</evidence>
<dbReference type="GO" id="GO:0016020">
    <property type="term" value="C:membrane"/>
    <property type="evidence" value="ECO:0007669"/>
    <property type="project" value="TreeGrafter"/>
</dbReference>
<dbReference type="PROSITE" id="PS51677">
    <property type="entry name" value="NODB"/>
    <property type="match status" value="1"/>
</dbReference>
<keyword evidence="2" id="KW-0378">Hydrolase</keyword>
<dbReference type="SUPFAM" id="SSF88713">
    <property type="entry name" value="Glycoside hydrolase/deacetylase"/>
    <property type="match status" value="1"/>
</dbReference>
<evidence type="ECO:0000313" key="4">
    <source>
        <dbReference type="EMBL" id="GBF04259.1"/>
    </source>
</evidence>
<dbReference type="Gene3D" id="3.20.20.370">
    <property type="entry name" value="Glycoside hydrolase/deacetylase"/>
    <property type="match status" value="1"/>
</dbReference>
<protein>
    <submittedName>
        <fullName evidence="4">Oligosaccharide deacetylase</fullName>
    </submittedName>
</protein>
<keyword evidence="1" id="KW-0479">Metal-binding</keyword>
<evidence type="ECO:0000256" key="1">
    <source>
        <dbReference type="ARBA" id="ARBA00022723"/>
    </source>
</evidence>
<reference evidence="5" key="1">
    <citation type="submission" date="2018-01" db="EMBL/GenBank/DDBJ databases">
        <title>Draft Genome Sequence of the Radioresistant Bacterium Deinococcus aerius TR0125, Isolated from the Higher Atmosphere above Japan.</title>
        <authorList>
            <person name="Satoh K."/>
            <person name="Arai H."/>
            <person name="Sanzen T."/>
            <person name="Kawaguchi Y."/>
            <person name="Hayashi H."/>
            <person name="Yokobori S."/>
            <person name="Yamagishi A."/>
            <person name="Oono Y."/>
            <person name="Narumi I."/>
        </authorList>
    </citation>
    <scope>NUCLEOTIDE SEQUENCE [LARGE SCALE GENOMIC DNA]</scope>
    <source>
        <strain evidence="5">TR0125</strain>
    </source>
</reference>
<dbReference type="Proteomes" id="UP000236569">
    <property type="component" value="Unassembled WGS sequence"/>
</dbReference>
<organism evidence="4 5">
    <name type="scientific">Deinococcus aerius</name>
    <dbReference type="NCBI Taxonomy" id="200253"/>
    <lineage>
        <taxon>Bacteria</taxon>
        <taxon>Thermotogati</taxon>
        <taxon>Deinococcota</taxon>
        <taxon>Deinococci</taxon>
        <taxon>Deinococcales</taxon>
        <taxon>Deinococcaceae</taxon>
        <taxon>Deinococcus</taxon>
    </lineage>
</organism>
<evidence type="ECO:0000256" key="2">
    <source>
        <dbReference type="ARBA" id="ARBA00022801"/>
    </source>
</evidence>
<proteinExistence type="predicted"/>
<name>A0A2I9CRU0_9DEIO</name>
<dbReference type="InterPro" id="IPR011330">
    <property type="entry name" value="Glyco_hydro/deAcase_b/a-brl"/>
</dbReference>
<dbReference type="InterPro" id="IPR002509">
    <property type="entry name" value="NODB_dom"/>
</dbReference>
<dbReference type="AlphaFoldDB" id="A0A2I9CRU0"/>
<dbReference type="GO" id="GO:0016810">
    <property type="term" value="F:hydrolase activity, acting on carbon-nitrogen (but not peptide) bonds"/>
    <property type="evidence" value="ECO:0007669"/>
    <property type="project" value="InterPro"/>
</dbReference>
<feature type="domain" description="NodB homology" evidence="3">
    <location>
        <begin position="1"/>
        <end position="165"/>
    </location>
</feature>
<dbReference type="RefSeq" id="WP_369689441.1">
    <property type="nucleotide sequence ID" value="NZ_BFAG01000001.1"/>
</dbReference>